<evidence type="ECO:0000313" key="3">
    <source>
        <dbReference type="Proteomes" id="UP000334340"/>
    </source>
</evidence>
<evidence type="ECO:0000313" key="2">
    <source>
        <dbReference type="EMBL" id="VUZ85745.1"/>
    </source>
</evidence>
<reference evidence="2 3" key="1">
    <citation type="submission" date="2019-07" db="EMBL/GenBank/DDBJ databases">
        <authorList>
            <person name="Cremers G."/>
        </authorList>
    </citation>
    <scope>NUCLEOTIDE SEQUENCE [LARGE SCALE GENOMIC DNA]</scope>
</reference>
<proteinExistence type="predicted"/>
<dbReference type="Pfam" id="PF13490">
    <property type="entry name" value="zf-HC2"/>
    <property type="match status" value="1"/>
</dbReference>
<feature type="domain" description="Putative zinc-finger" evidence="1">
    <location>
        <begin position="3"/>
        <end position="37"/>
    </location>
</feature>
<keyword evidence="3" id="KW-1185">Reference proteome</keyword>
<dbReference type="InterPro" id="IPR027383">
    <property type="entry name" value="Znf_put"/>
</dbReference>
<dbReference type="EMBL" id="CABIKM010000033">
    <property type="protein sequence ID" value="VUZ85745.1"/>
    <property type="molecule type" value="Genomic_DNA"/>
</dbReference>
<gene>
    <name evidence="2" type="ORF">MELA_02130</name>
</gene>
<sequence>MRCEDVESKLLELIEGELPPGQHAEILSHVDGCATCATEFTAYRNVLACVEIDPVPEPSPGFWEEFLPSLKHRIGQETHERKPMPAAWLTGAGWWFALRPRFIASLAVAAVSIFVVVRLPGVLPIGVNRQTPPVSTEQVVGQYGERYNETITPRPDRWHQQSGEPLVVAGEVIEEPSILMAAIQRIGGLDKIVDRLEAAWILRQEADPADSLASLDEKERQLLVDHLNQLKWLES</sequence>
<name>A0A564ZK91_9BACT</name>
<protein>
    <recommendedName>
        <fullName evidence="1">Putative zinc-finger domain-containing protein</fullName>
    </recommendedName>
</protein>
<dbReference type="Proteomes" id="UP000334340">
    <property type="component" value="Unassembled WGS sequence"/>
</dbReference>
<organism evidence="2 3">
    <name type="scientific">Candidatus Methylomirabilis lanthanidiphila</name>
    <dbReference type="NCBI Taxonomy" id="2211376"/>
    <lineage>
        <taxon>Bacteria</taxon>
        <taxon>Candidatus Methylomirabilota</taxon>
        <taxon>Candidatus Methylomirabilia</taxon>
        <taxon>Candidatus Methylomirabilales</taxon>
        <taxon>Candidatus Methylomirabilaceae</taxon>
        <taxon>Candidatus Methylomirabilis</taxon>
    </lineage>
</organism>
<evidence type="ECO:0000259" key="1">
    <source>
        <dbReference type="Pfam" id="PF13490"/>
    </source>
</evidence>
<dbReference type="AlphaFoldDB" id="A0A564ZK91"/>
<accession>A0A564ZK91</accession>